<sequence length="322" mass="34904">MDVHTGPSWIERRAHVWRNVLIGTILSSGVALVHAQTPNPAVTPDGYQQSIEQWRTQRVAKLTAPDGWLSLIGLEWLQEGANKVGSASDNDVVLQAGPAHLGVVTLDGAGQVHIKLAQGSDASVDGKAVHEAALIDDVHVAEGASPTTVAFGTASFFVIDRDGRKALRVKDSTAVARQHFQGIDYFPIDPSWRIVADWVPFDPPHDLQMGSVIGTIDTVKVPGKAVFTRDGHTYELLPYQEEPGGELFFVLADRTSGHETYGAARFLYAALPQNGKVVLDFNKAYNPPCAFTSFATCPLAPPENRLDLRITAGEKKYQGSHH</sequence>
<dbReference type="InterPro" id="IPR012467">
    <property type="entry name" value="DUF1684"/>
</dbReference>
<organism evidence="1 2">
    <name type="scientific">Dyella mobilis</name>
    <dbReference type="NCBI Taxonomy" id="1849582"/>
    <lineage>
        <taxon>Bacteria</taxon>
        <taxon>Pseudomonadati</taxon>
        <taxon>Pseudomonadota</taxon>
        <taxon>Gammaproteobacteria</taxon>
        <taxon>Lysobacterales</taxon>
        <taxon>Rhodanobacteraceae</taxon>
        <taxon>Dyella</taxon>
    </lineage>
</organism>
<dbReference type="RefSeq" id="WP_204632307.1">
    <property type="nucleotide sequence ID" value="NZ_BSOC01000002.1"/>
</dbReference>
<protein>
    <submittedName>
        <fullName evidence="1">DUF1684 domain-containing protein</fullName>
    </submittedName>
</protein>
<comment type="caution">
    <text evidence="1">The sequence shown here is derived from an EMBL/GenBank/DDBJ whole genome shotgun (WGS) entry which is preliminary data.</text>
</comment>
<dbReference type="EMBL" id="JADIKF010000039">
    <property type="protein sequence ID" value="MBM7130753.1"/>
    <property type="molecule type" value="Genomic_DNA"/>
</dbReference>
<dbReference type="PANTHER" id="PTHR41913">
    <property type="entry name" value="DUF1684 DOMAIN-CONTAINING PROTEIN"/>
    <property type="match status" value="1"/>
</dbReference>
<evidence type="ECO:0000313" key="2">
    <source>
        <dbReference type="Proteomes" id="UP001430193"/>
    </source>
</evidence>
<keyword evidence="2" id="KW-1185">Reference proteome</keyword>
<dbReference type="Pfam" id="PF07920">
    <property type="entry name" value="DUF1684"/>
    <property type="match status" value="1"/>
</dbReference>
<reference evidence="1" key="1">
    <citation type="submission" date="2020-10" db="EMBL/GenBank/DDBJ databases">
        <title>Phylogeny of dyella-like bacteria.</title>
        <authorList>
            <person name="Fu J."/>
        </authorList>
    </citation>
    <scope>NUCLEOTIDE SEQUENCE</scope>
    <source>
        <strain evidence="1">DHON07</strain>
    </source>
</reference>
<name>A0ABS2KIL0_9GAMM</name>
<accession>A0ABS2KIL0</accession>
<proteinExistence type="predicted"/>
<gene>
    <name evidence="1" type="ORF">ISS99_14535</name>
</gene>
<dbReference type="Proteomes" id="UP001430193">
    <property type="component" value="Unassembled WGS sequence"/>
</dbReference>
<evidence type="ECO:0000313" key="1">
    <source>
        <dbReference type="EMBL" id="MBM7130753.1"/>
    </source>
</evidence>
<dbReference type="PANTHER" id="PTHR41913:SF1">
    <property type="entry name" value="DUF1684 DOMAIN-CONTAINING PROTEIN"/>
    <property type="match status" value="1"/>
</dbReference>